<feature type="domain" description="Reverse transcriptase Ty1/copia-type" evidence="1">
    <location>
        <begin position="1"/>
        <end position="146"/>
    </location>
</feature>
<gene>
    <name evidence="3" type="primary">LOC109130950</name>
</gene>
<accession>A0ABM1RCB3</accession>
<protein>
    <submittedName>
        <fullName evidence="3">Uncharacterized protein LOC109130950</fullName>
    </submittedName>
</protein>
<dbReference type="PANTHER" id="PTHR11439">
    <property type="entry name" value="GAG-POL-RELATED RETROTRANSPOSON"/>
    <property type="match status" value="1"/>
</dbReference>
<evidence type="ECO:0000313" key="3">
    <source>
        <dbReference type="RefSeq" id="XP_019096651.1"/>
    </source>
</evidence>
<dbReference type="RefSeq" id="XP_019096651.1">
    <property type="nucleotide sequence ID" value="XM_019241106.1"/>
</dbReference>
<organism evidence="2 3">
    <name type="scientific">Camelina sativa</name>
    <name type="common">False flax</name>
    <name type="synonym">Myagrum sativum</name>
    <dbReference type="NCBI Taxonomy" id="90675"/>
    <lineage>
        <taxon>Eukaryota</taxon>
        <taxon>Viridiplantae</taxon>
        <taxon>Streptophyta</taxon>
        <taxon>Embryophyta</taxon>
        <taxon>Tracheophyta</taxon>
        <taxon>Spermatophyta</taxon>
        <taxon>Magnoliopsida</taxon>
        <taxon>eudicotyledons</taxon>
        <taxon>Gunneridae</taxon>
        <taxon>Pentapetalae</taxon>
        <taxon>rosids</taxon>
        <taxon>malvids</taxon>
        <taxon>Brassicales</taxon>
        <taxon>Brassicaceae</taxon>
        <taxon>Camelineae</taxon>
        <taxon>Camelina</taxon>
    </lineage>
</organism>
<dbReference type="InterPro" id="IPR013103">
    <property type="entry name" value="RVT_2"/>
</dbReference>
<dbReference type="InterPro" id="IPR043502">
    <property type="entry name" value="DNA/RNA_pol_sf"/>
</dbReference>
<dbReference type="PANTHER" id="PTHR11439:SF489">
    <property type="entry name" value="RNA-DIRECTED DNA POLYMERASE"/>
    <property type="match status" value="1"/>
</dbReference>
<sequence>MSQPPGFVDADRPDYVCRLKKAIYGLKQASRAWYMELKNYLLVMGFVNSVVDTSLFILRRGSSIVYMLVYVDDILVTGNDKPLLRQTLDSLATRFSVKDHEDLSYFLGIEACRDETGLHLTQKKYISDLLTKTNMLLSKPVNKPMATTPKLSLHTGTKLSDPAEFRSVVGSLQYLAFTRPDISYSVNRLSQYMHNPIDEHWKAVKRVLRYLNGTSSHGITLRRQTSTNLHAYSDADWGGDSDDLVSTNAYVVYLGYNPISWYSKKQRGVS</sequence>
<keyword evidence="2" id="KW-1185">Reference proteome</keyword>
<dbReference type="GeneID" id="109130950"/>
<reference evidence="2" key="1">
    <citation type="journal article" date="2014" name="Nat. Commun.">
        <title>The emerging biofuel crop Camelina sativa retains a highly undifferentiated hexaploid genome structure.</title>
        <authorList>
            <person name="Kagale S."/>
            <person name="Koh C."/>
            <person name="Nixon J."/>
            <person name="Bollina V."/>
            <person name="Clarke W.E."/>
            <person name="Tuteja R."/>
            <person name="Spillane C."/>
            <person name="Robinson S.J."/>
            <person name="Links M.G."/>
            <person name="Clarke C."/>
            <person name="Higgins E.E."/>
            <person name="Huebert T."/>
            <person name="Sharpe A.G."/>
            <person name="Parkin I.A."/>
        </authorList>
    </citation>
    <scope>NUCLEOTIDE SEQUENCE [LARGE SCALE GENOMIC DNA]</scope>
    <source>
        <strain evidence="2">cv. DH55</strain>
    </source>
</reference>
<evidence type="ECO:0000259" key="1">
    <source>
        <dbReference type="Pfam" id="PF07727"/>
    </source>
</evidence>
<dbReference type="Pfam" id="PF07727">
    <property type="entry name" value="RVT_2"/>
    <property type="match status" value="1"/>
</dbReference>
<dbReference type="Proteomes" id="UP000694864">
    <property type="component" value="Chromosome 3"/>
</dbReference>
<reference evidence="3" key="2">
    <citation type="submission" date="2025-08" db="UniProtKB">
        <authorList>
            <consortium name="RefSeq"/>
        </authorList>
    </citation>
    <scope>IDENTIFICATION</scope>
    <source>
        <tissue evidence="3">Leaf</tissue>
    </source>
</reference>
<evidence type="ECO:0000313" key="2">
    <source>
        <dbReference type="Proteomes" id="UP000694864"/>
    </source>
</evidence>
<dbReference type="SUPFAM" id="SSF56672">
    <property type="entry name" value="DNA/RNA polymerases"/>
    <property type="match status" value="1"/>
</dbReference>
<proteinExistence type="predicted"/>
<name>A0ABM1RCB3_CAMSA</name>